<reference evidence="8" key="1">
    <citation type="submission" date="2022-05" db="EMBL/GenBank/DDBJ databases">
        <title>Comparative Genomics of Spacecraft Associated Microbes.</title>
        <authorList>
            <person name="Tran M.T."/>
            <person name="Wright A."/>
            <person name="Seuylemezian A."/>
            <person name="Eisen J."/>
            <person name="Coil D."/>
        </authorList>
    </citation>
    <scope>NUCLEOTIDE SEQUENCE</scope>
    <source>
        <strain evidence="8">214.1.1</strain>
    </source>
</reference>
<dbReference type="CDD" id="cd06171">
    <property type="entry name" value="Sigma70_r4"/>
    <property type="match status" value="1"/>
</dbReference>
<dbReference type="InterPro" id="IPR039425">
    <property type="entry name" value="RNA_pol_sigma-70-like"/>
</dbReference>
<comment type="caution">
    <text evidence="8">The sequence shown here is derived from an EMBL/GenBank/DDBJ whole genome shotgun (WGS) entry which is preliminary data.</text>
</comment>
<dbReference type="SUPFAM" id="SSF88946">
    <property type="entry name" value="Sigma2 domain of RNA polymerase sigma factors"/>
    <property type="match status" value="1"/>
</dbReference>
<evidence type="ECO:0000259" key="7">
    <source>
        <dbReference type="Pfam" id="PF08281"/>
    </source>
</evidence>
<dbReference type="InterPro" id="IPR036388">
    <property type="entry name" value="WH-like_DNA-bd_sf"/>
</dbReference>
<accession>A0A9X2DMW1</accession>
<evidence type="ECO:0000256" key="3">
    <source>
        <dbReference type="ARBA" id="ARBA00023082"/>
    </source>
</evidence>
<dbReference type="RefSeq" id="WP_251222577.1">
    <property type="nucleotide sequence ID" value="NZ_JAMBOL010000003.1"/>
</dbReference>
<evidence type="ECO:0000313" key="9">
    <source>
        <dbReference type="Proteomes" id="UP001139179"/>
    </source>
</evidence>
<dbReference type="NCBIfam" id="TIGR02950">
    <property type="entry name" value="SigM_subfam"/>
    <property type="match status" value="1"/>
</dbReference>
<evidence type="ECO:0000256" key="1">
    <source>
        <dbReference type="ARBA" id="ARBA00010641"/>
    </source>
</evidence>
<feature type="domain" description="RNA polymerase sigma factor 70 region 4 type 2" evidence="7">
    <location>
        <begin position="110"/>
        <end position="160"/>
    </location>
</feature>
<dbReference type="SUPFAM" id="SSF88659">
    <property type="entry name" value="Sigma3 and sigma4 domains of RNA polymerase sigma factors"/>
    <property type="match status" value="1"/>
</dbReference>
<evidence type="ECO:0000259" key="6">
    <source>
        <dbReference type="Pfam" id="PF04542"/>
    </source>
</evidence>
<dbReference type="PANTHER" id="PTHR43133:SF52">
    <property type="entry name" value="ECF RNA POLYMERASE SIGMA FACTOR SIGL"/>
    <property type="match status" value="1"/>
</dbReference>
<dbReference type="PANTHER" id="PTHR43133">
    <property type="entry name" value="RNA POLYMERASE ECF-TYPE SIGMA FACTO"/>
    <property type="match status" value="1"/>
</dbReference>
<evidence type="ECO:0000256" key="4">
    <source>
        <dbReference type="ARBA" id="ARBA00023125"/>
    </source>
</evidence>
<dbReference type="InterPro" id="IPR013325">
    <property type="entry name" value="RNA_pol_sigma_r2"/>
</dbReference>
<dbReference type="GO" id="GO:0006352">
    <property type="term" value="P:DNA-templated transcription initiation"/>
    <property type="evidence" value="ECO:0007669"/>
    <property type="project" value="InterPro"/>
</dbReference>
<dbReference type="InterPro" id="IPR007627">
    <property type="entry name" value="RNA_pol_sigma70_r2"/>
</dbReference>
<name>A0A9X2DMW1_9BACI</name>
<dbReference type="InterPro" id="IPR013249">
    <property type="entry name" value="RNA_pol_sigma70_r4_t2"/>
</dbReference>
<dbReference type="Proteomes" id="UP001139179">
    <property type="component" value="Unassembled WGS sequence"/>
</dbReference>
<keyword evidence="4" id="KW-0238">DNA-binding</keyword>
<dbReference type="InterPro" id="IPR013324">
    <property type="entry name" value="RNA_pol_sigma_r3/r4-like"/>
</dbReference>
<dbReference type="NCBIfam" id="TIGR02937">
    <property type="entry name" value="sigma70-ECF"/>
    <property type="match status" value="1"/>
</dbReference>
<keyword evidence="3" id="KW-0731">Sigma factor</keyword>
<dbReference type="Gene3D" id="1.10.10.10">
    <property type="entry name" value="Winged helix-like DNA-binding domain superfamily/Winged helix DNA-binding domain"/>
    <property type="match status" value="1"/>
</dbReference>
<keyword evidence="5" id="KW-0804">Transcription</keyword>
<dbReference type="Pfam" id="PF08281">
    <property type="entry name" value="Sigma70_r4_2"/>
    <property type="match status" value="1"/>
</dbReference>
<dbReference type="InterPro" id="IPR014296">
    <property type="entry name" value="RNA_pol_sigma-M_bacilli"/>
</dbReference>
<evidence type="ECO:0000256" key="5">
    <source>
        <dbReference type="ARBA" id="ARBA00023163"/>
    </source>
</evidence>
<dbReference type="GO" id="GO:0016987">
    <property type="term" value="F:sigma factor activity"/>
    <property type="evidence" value="ECO:0007669"/>
    <property type="project" value="UniProtKB-KW"/>
</dbReference>
<dbReference type="EMBL" id="JAMBOL010000003">
    <property type="protein sequence ID" value="MCM3713784.1"/>
    <property type="molecule type" value="Genomic_DNA"/>
</dbReference>
<gene>
    <name evidence="8" type="ORF">M3202_06780</name>
</gene>
<sequence length="179" mass="21146">MTSYLEKLESIYKAYQPAIYAYLLRQTKNTATAEDLCQDVFLKAFEALPHFRGDATIKSWLYRIAHNHYVSYFRKKDVQAVTVMEDTNLYPLLSAVHSPEDFYLHKEKLDELYRILDEMKPVFRDILILRDMQELSYQEIAHVLGWSLGKVKTTIHRARLQYKKEAGKKGVRSDEMLNY</sequence>
<dbReference type="Pfam" id="PF04542">
    <property type="entry name" value="Sigma70_r2"/>
    <property type="match status" value="1"/>
</dbReference>
<comment type="similarity">
    <text evidence="1">Belongs to the sigma-70 factor family. ECF subfamily.</text>
</comment>
<dbReference type="Gene3D" id="1.10.1740.10">
    <property type="match status" value="1"/>
</dbReference>
<feature type="domain" description="RNA polymerase sigma-70 region 2" evidence="6">
    <location>
        <begin position="11"/>
        <end position="77"/>
    </location>
</feature>
<dbReference type="AlphaFoldDB" id="A0A9X2DMW1"/>
<proteinExistence type="inferred from homology"/>
<organism evidence="8 9">
    <name type="scientific">Halalkalibacter oceani</name>
    <dbReference type="NCBI Taxonomy" id="1653776"/>
    <lineage>
        <taxon>Bacteria</taxon>
        <taxon>Bacillati</taxon>
        <taxon>Bacillota</taxon>
        <taxon>Bacilli</taxon>
        <taxon>Bacillales</taxon>
        <taxon>Bacillaceae</taxon>
        <taxon>Halalkalibacter</taxon>
    </lineage>
</organism>
<dbReference type="InterPro" id="IPR014284">
    <property type="entry name" value="RNA_pol_sigma-70_dom"/>
</dbReference>
<evidence type="ECO:0000313" key="8">
    <source>
        <dbReference type="EMBL" id="MCM3713784.1"/>
    </source>
</evidence>
<evidence type="ECO:0000256" key="2">
    <source>
        <dbReference type="ARBA" id="ARBA00023015"/>
    </source>
</evidence>
<dbReference type="GO" id="GO:0003677">
    <property type="term" value="F:DNA binding"/>
    <property type="evidence" value="ECO:0007669"/>
    <property type="project" value="UniProtKB-KW"/>
</dbReference>
<keyword evidence="2" id="KW-0805">Transcription regulation</keyword>
<keyword evidence="9" id="KW-1185">Reference proteome</keyword>
<protein>
    <submittedName>
        <fullName evidence="8">RNA polymerase sigma factor</fullName>
    </submittedName>
</protein>